<dbReference type="InterPro" id="IPR006153">
    <property type="entry name" value="Cation/H_exchanger_TM"/>
</dbReference>
<protein>
    <submittedName>
        <fullName evidence="11">Cation/H+ exchanger</fullName>
    </submittedName>
</protein>
<dbReference type="GO" id="GO:0016020">
    <property type="term" value="C:membrane"/>
    <property type="evidence" value="ECO:0007669"/>
    <property type="project" value="UniProtKB-SubCell"/>
</dbReference>
<feature type="region of interest" description="Disordered" evidence="8">
    <location>
        <begin position="284"/>
        <end position="304"/>
    </location>
</feature>
<dbReference type="PANTHER" id="PTHR43562:SF2">
    <property type="entry name" value="SODIUM-HYDROGEN ANTIPORTER"/>
    <property type="match status" value="1"/>
</dbReference>
<evidence type="ECO:0000256" key="3">
    <source>
        <dbReference type="ARBA" id="ARBA00022449"/>
    </source>
</evidence>
<feature type="transmembrane region" description="Helical" evidence="9">
    <location>
        <begin position="429"/>
        <end position="452"/>
    </location>
</feature>
<feature type="domain" description="Cation/H+ exchanger transmembrane" evidence="10">
    <location>
        <begin position="36"/>
        <end position="452"/>
    </location>
</feature>
<evidence type="ECO:0000256" key="1">
    <source>
        <dbReference type="ARBA" id="ARBA00004141"/>
    </source>
</evidence>
<name>A0AA40C0S8_9PEZI</name>
<evidence type="ECO:0000256" key="9">
    <source>
        <dbReference type="SAM" id="Phobius"/>
    </source>
</evidence>
<dbReference type="GO" id="GO:0015297">
    <property type="term" value="F:antiporter activity"/>
    <property type="evidence" value="ECO:0007669"/>
    <property type="project" value="UniProtKB-KW"/>
</dbReference>
<keyword evidence="5 9" id="KW-1133">Transmembrane helix</keyword>
<dbReference type="EMBL" id="JAULSU010000004">
    <property type="protein sequence ID" value="KAK0620720.1"/>
    <property type="molecule type" value="Genomic_DNA"/>
</dbReference>
<feature type="transmembrane region" description="Helical" evidence="9">
    <location>
        <begin position="352"/>
        <end position="372"/>
    </location>
</feature>
<evidence type="ECO:0000256" key="7">
    <source>
        <dbReference type="ARBA" id="ARBA00023136"/>
    </source>
</evidence>
<feature type="transmembrane region" description="Helical" evidence="9">
    <location>
        <begin position="166"/>
        <end position="188"/>
    </location>
</feature>
<comment type="subcellular location">
    <subcellularLocation>
        <location evidence="1">Membrane</location>
        <topology evidence="1">Multi-pass membrane protein</topology>
    </subcellularLocation>
</comment>
<keyword evidence="2" id="KW-0813">Transport</keyword>
<feature type="transmembrane region" description="Helical" evidence="9">
    <location>
        <begin position="133"/>
        <end position="154"/>
    </location>
</feature>
<feature type="transmembrane region" description="Helical" evidence="9">
    <location>
        <begin position="247"/>
        <end position="275"/>
    </location>
</feature>
<evidence type="ECO:0000256" key="8">
    <source>
        <dbReference type="SAM" id="MobiDB-lite"/>
    </source>
</evidence>
<dbReference type="AlphaFoldDB" id="A0AA40C0S8"/>
<dbReference type="Gene3D" id="1.20.1530.20">
    <property type="match status" value="1"/>
</dbReference>
<evidence type="ECO:0000256" key="2">
    <source>
        <dbReference type="ARBA" id="ARBA00022448"/>
    </source>
</evidence>
<reference evidence="11" key="1">
    <citation type="submission" date="2023-06" db="EMBL/GenBank/DDBJ databases">
        <title>Genome-scale phylogeny and comparative genomics of the fungal order Sordariales.</title>
        <authorList>
            <consortium name="Lawrence Berkeley National Laboratory"/>
            <person name="Hensen N."/>
            <person name="Bonometti L."/>
            <person name="Westerberg I."/>
            <person name="Brannstrom I.O."/>
            <person name="Guillou S."/>
            <person name="Cros-Aarteil S."/>
            <person name="Calhoun S."/>
            <person name="Haridas S."/>
            <person name="Kuo A."/>
            <person name="Mondo S."/>
            <person name="Pangilinan J."/>
            <person name="Riley R."/>
            <person name="Labutti K."/>
            <person name="Andreopoulos B."/>
            <person name="Lipzen A."/>
            <person name="Chen C."/>
            <person name="Yanf M."/>
            <person name="Daum C."/>
            <person name="Ng V."/>
            <person name="Clum A."/>
            <person name="Steindorff A."/>
            <person name="Ohm R."/>
            <person name="Martin F."/>
            <person name="Silar P."/>
            <person name="Natvig D."/>
            <person name="Lalanne C."/>
            <person name="Gautier V."/>
            <person name="Ament-Velasquez S.L."/>
            <person name="Kruys A."/>
            <person name="Hutchinson M.I."/>
            <person name="Powell A.J."/>
            <person name="Barry K."/>
            <person name="Miller A.N."/>
            <person name="Grigoriev I.V."/>
            <person name="Debuchy R."/>
            <person name="Gladieux P."/>
            <person name="Thoren M.H."/>
            <person name="Johannesson H."/>
        </authorList>
    </citation>
    <scope>NUCLEOTIDE SEQUENCE</scope>
    <source>
        <strain evidence="11">CBS 606.72</strain>
    </source>
</reference>
<keyword evidence="12" id="KW-1185">Reference proteome</keyword>
<dbReference type="Proteomes" id="UP001175000">
    <property type="component" value="Unassembled WGS sequence"/>
</dbReference>
<keyword evidence="6" id="KW-0406">Ion transport</keyword>
<accession>A0AA40C0S8</accession>
<gene>
    <name evidence="11" type="ORF">B0T14DRAFT_236570</name>
</gene>
<feature type="transmembrane region" description="Helical" evidence="9">
    <location>
        <begin position="44"/>
        <end position="65"/>
    </location>
</feature>
<evidence type="ECO:0000313" key="12">
    <source>
        <dbReference type="Proteomes" id="UP001175000"/>
    </source>
</evidence>
<dbReference type="GO" id="GO:1902600">
    <property type="term" value="P:proton transmembrane transport"/>
    <property type="evidence" value="ECO:0007669"/>
    <property type="project" value="InterPro"/>
</dbReference>
<keyword evidence="7 9" id="KW-0472">Membrane</keyword>
<comment type="caution">
    <text evidence="11">The sequence shown here is derived from an EMBL/GenBank/DDBJ whole genome shotgun (WGS) entry which is preliminary data.</text>
</comment>
<dbReference type="Pfam" id="PF00999">
    <property type="entry name" value="Na_H_Exchanger"/>
    <property type="match status" value="1"/>
</dbReference>
<feature type="transmembrane region" description="Helical" evidence="9">
    <location>
        <begin position="99"/>
        <end position="121"/>
    </location>
</feature>
<evidence type="ECO:0000256" key="5">
    <source>
        <dbReference type="ARBA" id="ARBA00022989"/>
    </source>
</evidence>
<keyword evidence="4 9" id="KW-0812">Transmembrane</keyword>
<evidence type="ECO:0000313" key="11">
    <source>
        <dbReference type="EMBL" id="KAK0620720.1"/>
    </source>
</evidence>
<sequence length="507" mass="53972">MGVPGDGAFLEYHEPNIIAILTLISFFFFLAIADWVADKIVRAGLIGQIVVGLIYGVPVGNILAIEWQETFLALGYIGLILIIFEGGLTIRLDLLRQNFVLSVVAALLGVLTPIALSFALLYAGFGHGAIESFIVGTALCTTSLGTIFVVINSASRGVDFSQTRVGTVLISAAILDDVCGLVLVSVIHQLRGLADGDGSLGWIIGRPILASGLMAVLTPIIAKFFLAPLFRKFLQPKFARFKHVANILLMLLVLSAFLAIAAYAGASALFGAFLAGTIASSLPSRRPGSPFAVASRQEGEESPEKCPTFLHTFEKYISGVQRYVLQPLFFASIGFSVPFLSMWTGEMIWKGVVFTVLTAIGKLIVGVCVPIWDVIENAKSENVIEKPTTAVANWAPATLLGAAMVARGEIGLLIIQIGLNETPYLSEKAFIIGIWAIVLNTIIGPVSVGILLGKVGTKIANDPRWGTQLKDEGLDVNNAALSSNEILRVVGLPPQPHDTGTMRSSSA</sequence>
<keyword evidence="3" id="KW-0050">Antiport</keyword>
<proteinExistence type="predicted"/>
<dbReference type="InterPro" id="IPR038770">
    <property type="entry name" value="Na+/solute_symporter_sf"/>
</dbReference>
<feature type="transmembrane region" description="Helical" evidence="9">
    <location>
        <begin position="71"/>
        <end position="92"/>
    </location>
</feature>
<feature type="transmembrane region" description="Helical" evidence="9">
    <location>
        <begin position="208"/>
        <end position="226"/>
    </location>
</feature>
<feature type="transmembrane region" description="Helical" evidence="9">
    <location>
        <begin position="323"/>
        <end position="340"/>
    </location>
</feature>
<dbReference type="PANTHER" id="PTHR43562">
    <property type="entry name" value="NAPA-TYPE SODIUM/HYDROGEN ANTIPORTER"/>
    <property type="match status" value="1"/>
</dbReference>
<evidence type="ECO:0000256" key="6">
    <source>
        <dbReference type="ARBA" id="ARBA00023065"/>
    </source>
</evidence>
<evidence type="ECO:0000256" key="4">
    <source>
        <dbReference type="ARBA" id="ARBA00022692"/>
    </source>
</evidence>
<feature type="transmembrane region" description="Helical" evidence="9">
    <location>
        <begin position="17"/>
        <end position="37"/>
    </location>
</feature>
<organism evidence="11 12">
    <name type="scientific">Immersiella caudata</name>
    <dbReference type="NCBI Taxonomy" id="314043"/>
    <lineage>
        <taxon>Eukaryota</taxon>
        <taxon>Fungi</taxon>
        <taxon>Dikarya</taxon>
        <taxon>Ascomycota</taxon>
        <taxon>Pezizomycotina</taxon>
        <taxon>Sordariomycetes</taxon>
        <taxon>Sordariomycetidae</taxon>
        <taxon>Sordariales</taxon>
        <taxon>Lasiosphaeriaceae</taxon>
        <taxon>Immersiella</taxon>
    </lineage>
</organism>
<evidence type="ECO:0000259" key="10">
    <source>
        <dbReference type="Pfam" id="PF00999"/>
    </source>
</evidence>